<name>A0A7Y0BKY6_9SPHN</name>
<dbReference type="Proteomes" id="UP000583556">
    <property type="component" value="Unassembled WGS sequence"/>
</dbReference>
<organism evidence="1 2">
    <name type="scientific">Novosphingobium olei</name>
    <dbReference type="NCBI Taxonomy" id="2728851"/>
    <lineage>
        <taxon>Bacteria</taxon>
        <taxon>Pseudomonadati</taxon>
        <taxon>Pseudomonadota</taxon>
        <taxon>Alphaproteobacteria</taxon>
        <taxon>Sphingomonadales</taxon>
        <taxon>Sphingomonadaceae</taxon>
        <taxon>Novosphingobium</taxon>
    </lineage>
</organism>
<gene>
    <name evidence="1" type="ORF">HHL27_00325</name>
</gene>
<sequence>MGNPVLYAGSTQVCAGTKHHGFRLVNVLDAQRAPAQGLVMLITSLLAATIIVSSPAQPKQRAEARPSDEQALRCAASNEVLAAMLETSADASSADREDAALFRSRARNWLARTSQPSFAARFESATEALARQIVSSASPADAQALLEKRLGECFEPDTVSRS</sequence>
<evidence type="ECO:0000313" key="1">
    <source>
        <dbReference type="EMBL" id="NML92125.1"/>
    </source>
</evidence>
<reference evidence="1 2" key="1">
    <citation type="submission" date="2020-04" db="EMBL/GenBank/DDBJ databases">
        <title>Novosphingobium sp. TW-4 isolated from soil.</title>
        <authorList>
            <person name="Dahal R.H."/>
            <person name="Chaudhary D.K."/>
        </authorList>
    </citation>
    <scope>NUCLEOTIDE SEQUENCE [LARGE SCALE GENOMIC DNA]</scope>
    <source>
        <strain evidence="1 2">TW-4</strain>
    </source>
</reference>
<keyword evidence="2" id="KW-1185">Reference proteome</keyword>
<accession>A0A7Y0BKY6</accession>
<comment type="caution">
    <text evidence="1">The sequence shown here is derived from an EMBL/GenBank/DDBJ whole genome shotgun (WGS) entry which is preliminary data.</text>
</comment>
<dbReference type="AlphaFoldDB" id="A0A7Y0BKY6"/>
<dbReference type="EMBL" id="JABBGM010000001">
    <property type="protein sequence ID" value="NML92125.1"/>
    <property type="molecule type" value="Genomic_DNA"/>
</dbReference>
<evidence type="ECO:0000313" key="2">
    <source>
        <dbReference type="Proteomes" id="UP000583556"/>
    </source>
</evidence>
<dbReference type="RefSeq" id="WP_169491405.1">
    <property type="nucleotide sequence ID" value="NZ_AP029021.1"/>
</dbReference>
<proteinExistence type="predicted"/>
<protein>
    <submittedName>
        <fullName evidence="1">Uncharacterized protein</fullName>
    </submittedName>
</protein>